<name>A0ABR5AI97_9BACL</name>
<proteinExistence type="predicted"/>
<organism evidence="2 3">
    <name type="scientific">Gordoniibacillus kamchatkensis</name>
    <dbReference type="NCBI Taxonomy" id="1590651"/>
    <lineage>
        <taxon>Bacteria</taxon>
        <taxon>Bacillati</taxon>
        <taxon>Bacillota</taxon>
        <taxon>Bacilli</taxon>
        <taxon>Bacillales</taxon>
        <taxon>Paenibacillaceae</taxon>
        <taxon>Gordoniibacillus</taxon>
    </lineage>
</organism>
<sequence>MGKTNKATITYRFDGKDRMERRPQNRQQEPQVIPLYREEFRVMEPMDMVGAAEQADGENGLAPNLHEPAPYSTPRRGLRSRSC</sequence>
<feature type="region of interest" description="Disordered" evidence="1">
    <location>
        <begin position="52"/>
        <end position="83"/>
    </location>
</feature>
<evidence type="ECO:0000256" key="1">
    <source>
        <dbReference type="SAM" id="MobiDB-lite"/>
    </source>
</evidence>
<accession>A0ABR5AI97</accession>
<dbReference type="EMBL" id="JXAK01000023">
    <property type="protein sequence ID" value="KIL40315.1"/>
    <property type="molecule type" value="Genomic_DNA"/>
</dbReference>
<protein>
    <recommendedName>
        <fullName evidence="4">Transposase</fullName>
    </recommendedName>
</protein>
<dbReference type="Proteomes" id="UP000031967">
    <property type="component" value="Unassembled WGS sequence"/>
</dbReference>
<keyword evidence="3" id="KW-1185">Reference proteome</keyword>
<comment type="caution">
    <text evidence="2">The sequence shown here is derived from an EMBL/GenBank/DDBJ whole genome shotgun (WGS) entry which is preliminary data.</text>
</comment>
<evidence type="ECO:0000313" key="2">
    <source>
        <dbReference type="EMBL" id="KIL40315.1"/>
    </source>
</evidence>
<gene>
    <name evidence="2" type="ORF">SD70_14635</name>
</gene>
<dbReference type="RefSeq" id="WP_041048264.1">
    <property type="nucleotide sequence ID" value="NZ_JXAK01000023.1"/>
</dbReference>
<feature type="compositionally biased region" description="Basic and acidic residues" evidence="1">
    <location>
        <begin position="13"/>
        <end position="23"/>
    </location>
</feature>
<evidence type="ECO:0008006" key="4">
    <source>
        <dbReference type="Google" id="ProtNLM"/>
    </source>
</evidence>
<reference evidence="2 3" key="1">
    <citation type="submission" date="2014-12" db="EMBL/GenBank/DDBJ databases">
        <title>Draft genome sequence of Paenibacillus kamchatkensis strain B-2647.</title>
        <authorList>
            <person name="Karlyshev A.V."/>
            <person name="Kudryashova E.B."/>
        </authorList>
    </citation>
    <scope>NUCLEOTIDE SEQUENCE [LARGE SCALE GENOMIC DNA]</scope>
    <source>
        <strain evidence="2 3">VKM B-2647</strain>
    </source>
</reference>
<evidence type="ECO:0000313" key="3">
    <source>
        <dbReference type="Proteomes" id="UP000031967"/>
    </source>
</evidence>
<feature type="region of interest" description="Disordered" evidence="1">
    <location>
        <begin position="1"/>
        <end position="30"/>
    </location>
</feature>